<keyword evidence="6" id="KW-1185">Reference proteome</keyword>
<protein>
    <recommendedName>
        <fullName evidence="4">DNA replication factor Cdt1 C-terminal domain-containing protein</fullName>
    </recommendedName>
</protein>
<evidence type="ECO:0000256" key="1">
    <source>
        <dbReference type="ARBA" id="ARBA00008356"/>
    </source>
</evidence>
<feature type="compositionally biased region" description="Polar residues" evidence="3">
    <location>
        <begin position="79"/>
        <end position="92"/>
    </location>
</feature>
<evidence type="ECO:0000313" key="5">
    <source>
        <dbReference type="EMBL" id="KAK3054559.1"/>
    </source>
</evidence>
<dbReference type="EMBL" id="JAWDJX010000011">
    <property type="protein sequence ID" value="KAK3054559.1"/>
    <property type="molecule type" value="Genomic_DNA"/>
</dbReference>
<feature type="compositionally biased region" description="Polar residues" evidence="3">
    <location>
        <begin position="16"/>
        <end position="26"/>
    </location>
</feature>
<comment type="similarity">
    <text evidence="1">Belongs to the Cdt1 family.</text>
</comment>
<name>A0AAJ0DI55_9PEZI</name>
<dbReference type="Pfam" id="PF26121">
    <property type="entry name" value="HTH_CDT1"/>
    <property type="match status" value="1"/>
</dbReference>
<reference evidence="5" key="1">
    <citation type="submission" date="2023-04" db="EMBL/GenBank/DDBJ databases">
        <title>Black Yeasts Isolated from many extreme environments.</title>
        <authorList>
            <person name="Coleine C."/>
            <person name="Stajich J.E."/>
            <person name="Selbmann L."/>
        </authorList>
    </citation>
    <scope>NUCLEOTIDE SEQUENCE</scope>
    <source>
        <strain evidence="5">CCFEE 5312</strain>
    </source>
</reference>
<organism evidence="5 6">
    <name type="scientific">Extremus antarcticus</name>
    <dbReference type="NCBI Taxonomy" id="702011"/>
    <lineage>
        <taxon>Eukaryota</taxon>
        <taxon>Fungi</taxon>
        <taxon>Dikarya</taxon>
        <taxon>Ascomycota</taxon>
        <taxon>Pezizomycotina</taxon>
        <taxon>Dothideomycetes</taxon>
        <taxon>Dothideomycetidae</taxon>
        <taxon>Mycosphaerellales</taxon>
        <taxon>Extremaceae</taxon>
        <taxon>Extremus</taxon>
    </lineage>
</organism>
<evidence type="ECO:0000313" key="6">
    <source>
        <dbReference type="Proteomes" id="UP001271007"/>
    </source>
</evidence>
<evidence type="ECO:0000259" key="4">
    <source>
        <dbReference type="Pfam" id="PF16679"/>
    </source>
</evidence>
<proteinExistence type="inferred from homology"/>
<dbReference type="Proteomes" id="UP001271007">
    <property type="component" value="Unassembled WGS sequence"/>
</dbReference>
<feature type="region of interest" description="Disordered" evidence="3">
    <location>
        <begin position="1"/>
        <end position="119"/>
    </location>
</feature>
<evidence type="ECO:0000256" key="3">
    <source>
        <dbReference type="SAM" id="MobiDB-lite"/>
    </source>
</evidence>
<dbReference type="Gene3D" id="1.10.10.1420">
    <property type="entry name" value="DNA replication factor Cdt1, C-terminal WH domain"/>
    <property type="match status" value="1"/>
</dbReference>
<evidence type="ECO:0000256" key="2">
    <source>
        <dbReference type="ARBA" id="ARBA00023306"/>
    </source>
</evidence>
<sequence length="485" mass="53411">MAAQRKRKHASAEEQPLQQAVNTQRGIKSFGTIGKAHDAVNGQKKRKTAHNLEPAPVELSKIVVPAKNKRKRGLDQNDADSTLEVQPSTKHQNLALDASTPRSKRFKSARLPSPAETPSKCTADLFRSLKLEKAAAPIPFALRGYETPPKTPESLTNDLNQLPQELDDLVRLHSAFLSALSMYYSHNGTTSPVELRTLLHMVTKHWKKRAVSVDDLRMLLAVDSQDEFQFKDFGRAGIRLIKSAPRGRAIKRAASYVDEVDMSAQFEDALQGRWETWSASTSKENRLASIFLDQLPLAEVEKDVSVEKAAPMFARGQQRLADLKANQIEASQESGTTTMPPIEQKSIAAVQNRGTSLLDRILAKQALSSTLPAGPTRDQLERKAALQRIEDIARVLELLATGRSRCSFSMQALSQQVRQSLRNPISKEEIERCLGLMANEVTPGFVSLVCNGAVTGVVITKSGRVASDELKRRVQVACEAAAPRS</sequence>
<dbReference type="InterPro" id="IPR032054">
    <property type="entry name" value="Cdt1_C"/>
</dbReference>
<dbReference type="Pfam" id="PF16679">
    <property type="entry name" value="CDT1_C"/>
    <property type="match status" value="1"/>
</dbReference>
<comment type="caution">
    <text evidence="5">The sequence shown here is derived from an EMBL/GenBank/DDBJ whole genome shotgun (WGS) entry which is preliminary data.</text>
</comment>
<accession>A0AAJ0DI55</accession>
<dbReference type="InterPro" id="IPR038090">
    <property type="entry name" value="Cdt1_C_WH_dom_sf"/>
</dbReference>
<feature type="domain" description="DNA replication factor Cdt1 C-terminal" evidence="4">
    <location>
        <begin position="356"/>
        <end position="449"/>
    </location>
</feature>
<dbReference type="AlphaFoldDB" id="A0AAJ0DI55"/>
<keyword evidence="2" id="KW-0131">Cell cycle</keyword>
<gene>
    <name evidence="5" type="ORF">LTR09_004288</name>
</gene>